<gene>
    <name evidence="6" type="ORF">SAMN05216508_10965</name>
</gene>
<dbReference type="PROSITE" id="PS50893">
    <property type="entry name" value="ABC_TRANSPORTER_2"/>
    <property type="match status" value="1"/>
</dbReference>
<dbReference type="SUPFAM" id="SSF52540">
    <property type="entry name" value="P-loop containing nucleoside triphosphate hydrolases"/>
    <property type="match status" value="1"/>
</dbReference>
<dbReference type="PROSITE" id="PS00211">
    <property type="entry name" value="ABC_TRANSPORTER_1"/>
    <property type="match status" value="1"/>
</dbReference>
<organism evidence="6 7">
    <name type="scientific">Eubacterium pyruvativorans</name>
    <dbReference type="NCBI Taxonomy" id="155865"/>
    <lineage>
        <taxon>Bacteria</taxon>
        <taxon>Bacillati</taxon>
        <taxon>Bacillota</taxon>
        <taxon>Clostridia</taxon>
        <taxon>Eubacteriales</taxon>
        <taxon>Eubacteriaceae</taxon>
        <taxon>Eubacterium</taxon>
    </lineage>
</organism>
<dbReference type="InterPro" id="IPR003593">
    <property type="entry name" value="AAA+_ATPase"/>
</dbReference>
<evidence type="ECO:0000256" key="2">
    <source>
        <dbReference type="ARBA" id="ARBA00022741"/>
    </source>
</evidence>
<evidence type="ECO:0000256" key="4">
    <source>
        <dbReference type="ARBA" id="ARBA00066388"/>
    </source>
</evidence>
<name>A0A1I7GUZ6_9FIRM</name>
<accession>A0A1I7GUZ6</accession>
<dbReference type="GO" id="GO:0015418">
    <property type="term" value="F:ABC-type quaternary ammonium compound transporting activity"/>
    <property type="evidence" value="ECO:0007669"/>
    <property type="project" value="UniProtKB-EC"/>
</dbReference>
<dbReference type="FunFam" id="3.40.50.300:FF:000425">
    <property type="entry name" value="Probable ABC transporter, ATP-binding subunit"/>
    <property type="match status" value="1"/>
</dbReference>
<dbReference type="InterPro" id="IPR003439">
    <property type="entry name" value="ABC_transporter-like_ATP-bd"/>
</dbReference>
<keyword evidence="2" id="KW-0547">Nucleotide-binding</keyword>
<sequence length="272" mass="30150">MNTAITFRHIRKSYGNTVIIPDLNLEIGKGEFVTIIGSSGCGKTTALKMINGLIQPTSGDILVDGENIRNKDMIALRRGIGYAIQGSVLFPNMTVEQNISYVPSLLNKKDKERTTEAVDKWMKIIGLDPSMKERYPSELSGGQQQRVGIARALAASPDILLMDEPFGAVDAITREQLQSELKEIHKKTGITILFVTHDIEEALKLGTKVLVMDHGEIQQFGTPKELLQNPATEFVKKLVEKQRRMCFLPEGQLKDCEYCGAACGAVEKEKEE</sequence>
<dbReference type="InterPro" id="IPR017871">
    <property type="entry name" value="ABC_transporter-like_CS"/>
</dbReference>
<dbReference type="Pfam" id="PF00005">
    <property type="entry name" value="ABC_tran"/>
    <property type="match status" value="1"/>
</dbReference>
<dbReference type="RefSeq" id="WP_090471013.1">
    <property type="nucleotide sequence ID" value="NZ_FOWF01000010.1"/>
</dbReference>
<dbReference type="InterPro" id="IPR027417">
    <property type="entry name" value="P-loop_NTPase"/>
</dbReference>
<dbReference type="EMBL" id="FPBT01000009">
    <property type="protein sequence ID" value="SFU52274.1"/>
    <property type="molecule type" value="Genomic_DNA"/>
</dbReference>
<keyword evidence="3 6" id="KW-0067">ATP-binding</keyword>
<dbReference type="OrthoDB" id="9802264at2"/>
<reference evidence="6 7" key="1">
    <citation type="submission" date="2016-10" db="EMBL/GenBank/DDBJ databases">
        <authorList>
            <person name="de Groot N.N."/>
        </authorList>
    </citation>
    <scope>NUCLEOTIDE SEQUENCE [LARGE SCALE GENOMIC DNA]</scope>
    <source>
        <strain evidence="6 7">KHGC13</strain>
    </source>
</reference>
<dbReference type="Proteomes" id="UP000198817">
    <property type="component" value="Unassembled WGS sequence"/>
</dbReference>
<feature type="domain" description="ABC transporter" evidence="5">
    <location>
        <begin position="5"/>
        <end position="239"/>
    </location>
</feature>
<evidence type="ECO:0000313" key="7">
    <source>
        <dbReference type="Proteomes" id="UP000198817"/>
    </source>
</evidence>
<dbReference type="SMART" id="SM00382">
    <property type="entry name" value="AAA"/>
    <property type="match status" value="1"/>
</dbReference>
<evidence type="ECO:0000256" key="3">
    <source>
        <dbReference type="ARBA" id="ARBA00022840"/>
    </source>
</evidence>
<proteinExistence type="predicted"/>
<keyword evidence="7" id="KW-1185">Reference proteome</keyword>
<protein>
    <recommendedName>
        <fullName evidence="4">ABC-type quaternary amine transporter</fullName>
        <ecNumber evidence="4">7.6.2.9</ecNumber>
    </recommendedName>
</protein>
<dbReference type="GO" id="GO:0016887">
    <property type="term" value="F:ATP hydrolysis activity"/>
    <property type="evidence" value="ECO:0007669"/>
    <property type="project" value="InterPro"/>
</dbReference>
<dbReference type="InterPro" id="IPR050093">
    <property type="entry name" value="ABC_SmlMolc_Importer"/>
</dbReference>
<evidence type="ECO:0000313" key="6">
    <source>
        <dbReference type="EMBL" id="SFU52274.1"/>
    </source>
</evidence>
<dbReference type="EC" id="7.6.2.9" evidence="4"/>
<evidence type="ECO:0000259" key="5">
    <source>
        <dbReference type="PROSITE" id="PS50893"/>
    </source>
</evidence>
<evidence type="ECO:0000256" key="1">
    <source>
        <dbReference type="ARBA" id="ARBA00022448"/>
    </source>
</evidence>
<dbReference type="PANTHER" id="PTHR42781:SF4">
    <property type="entry name" value="SPERMIDINE_PUTRESCINE IMPORT ATP-BINDING PROTEIN POTA"/>
    <property type="match status" value="1"/>
</dbReference>
<dbReference type="STRING" id="155865.SAMN05216515_11065"/>
<keyword evidence="1" id="KW-0813">Transport</keyword>
<dbReference type="GO" id="GO:0005524">
    <property type="term" value="F:ATP binding"/>
    <property type="evidence" value="ECO:0007669"/>
    <property type="project" value="UniProtKB-KW"/>
</dbReference>
<dbReference type="PANTHER" id="PTHR42781">
    <property type="entry name" value="SPERMIDINE/PUTRESCINE IMPORT ATP-BINDING PROTEIN POTA"/>
    <property type="match status" value="1"/>
</dbReference>
<dbReference type="Gene3D" id="3.40.50.300">
    <property type="entry name" value="P-loop containing nucleotide triphosphate hydrolases"/>
    <property type="match status" value="1"/>
</dbReference>
<dbReference type="AlphaFoldDB" id="A0A1I7GUZ6"/>